<feature type="region of interest" description="Disordered" evidence="1">
    <location>
        <begin position="126"/>
        <end position="145"/>
    </location>
</feature>
<feature type="region of interest" description="Disordered" evidence="1">
    <location>
        <begin position="165"/>
        <end position="242"/>
    </location>
</feature>
<evidence type="ECO:0000256" key="2">
    <source>
        <dbReference type="SAM" id="SignalP"/>
    </source>
</evidence>
<dbReference type="Proteomes" id="UP000077748">
    <property type="component" value="Chromosome"/>
</dbReference>
<dbReference type="PROSITE" id="PS51257">
    <property type="entry name" value="PROKAR_LIPOPROTEIN"/>
    <property type="match status" value="1"/>
</dbReference>
<feature type="chain" id="PRO_5008391411" description="Lipoprotein" evidence="2">
    <location>
        <begin position="18"/>
        <end position="242"/>
    </location>
</feature>
<accession>A0A1A9K5D0</accession>
<evidence type="ECO:0008006" key="5">
    <source>
        <dbReference type="Google" id="ProtNLM"/>
    </source>
</evidence>
<evidence type="ECO:0000313" key="4">
    <source>
        <dbReference type="Proteomes" id="UP000077748"/>
    </source>
</evidence>
<dbReference type="EMBL" id="CP015878">
    <property type="protein sequence ID" value="ANI12734.1"/>
    <property type="molecule type" value="Genomic_DNA"/>
</dbReference>
<organism evidence="3 4">
    <name type="scientific">Pseudomonas citronellolis</name>
    <dbReference type="NCBI Taxonomy" id="53408"/>
    <lineage>
        <taxon>Bacteria</taxon>
        <taxon>Pseudomonadati</taxon>
        <taxon>Pseudomonadota</taxon>
        <taxon>Gammaproteobacteria</taxon>
        <taxon>Pseudomonadales</taxon>
        <taxon>Pseudomonadaceae</taxon>
        <taxon>Pseudomonas</taxon>
    </lineage>
</organism>
<dbReference type="RefSeq" id="WP_064581647.1">
    <property type="nucleotide sequence ID" value="NZ_CP015878.1"/>
</dbReference>
<keyword evidence="2" id="KW-0732">Signal</keyword>
<feature type="signal peptide" evidence="2">
    <location>
        <begin position="1"/>
        <end position="17"/>
    </location>
</feature>
<dbReference type="AlphaFoldDB" id="A0A1A9K5D0"/>
<protein>
    <recommendedName>
        <fullName evidence="5">Lipoprotein</fullName>
    </recommendedName>
</protein>
<sequence length="242" mass="26134">MRTCFVLLLVAGLAGCAADVKRADALSPISTYADTRNRLLVNFQGDPSVTATPGWTRLTSAWRRILTDRAASSDYQLGEQAGAVSPTAQPATLLVVEVDRLRQQADGDGLGKGSLRVNVRFTDGPSGRLMGSRRYETDSAEPEALEGQLKDISKAIIEEVESAQRIAKRDPLPAAPMPASTPAEQPARPAPAPAPGQSVASREAAAKPVVAVENQERQLQKLQRSNLPFDQYQNEYRRITSQ</sequence>
<proteinExistence type="predicted"/>
<evidence type="ECO:0000313" key="3">
    <source>
        <dbReference type="EMBL" id="ANI12734.1"/>
    </source>
</evidence>
<gene>
    <name evidence="3" type="ORF">A9C11_01515</name>
</gene>
<reference evidence="3 4" key="1">
    <citation type="submission" date="2016-05" db="EMBL/GenBank/DDBJ databases">
        <title>Genome Sequence of Pseudomonas citronellolis Strain SJTE-3, an Estrogens and Persistent Organic Pollutants degradation strain.</title>
        <authorList>
            <person name="Liang R."/>
        </authorList>
    </citation>
    <scope>NUCLEOTIDE SEQUENCE [LARGE SCALE GENOMIC DNA]</scope>
    <source>
        <strain evidence="3 4">SJTE-3</strain>
    </source>
</reference>
<name>A0A1A9K5D0_9PSED</name>
<feature type="compositionally biased region" description="Polar residues" evidence="1">
    <location>
        <begin position="220"/>
        <end position="234"/>
    </location>
</feature>
<evidence type="ECO:0000256" key="1">
    <source>
        <dbReference type="SAM" id="MobiDB-lite"/>
    </source>
</evidence>